<protein>
    <recommendedName>
        <fullName evidence="2 5">Cell shape-determining protein MreC</fullName>
    </recommendedName>
    <alternativeName>
        <fullName evidence="4 5">Cell shape protein MreC</fullName>
    </alternativeName>
</protein>
<name>D9SS17_CLOC7</name>
<dbReference type="Proteomes" id="UP000002730">
    <property type="component" value="Chromosome"/>
</dbReference>
<keyword evidence="3 5" id="KW-0133">Cell shape</keyword>
<evidence type="ECO:0000259" key="8">
    <source>
        <dbReference type="Pfam" id="PF04085"/>
    </source>
</evidence>
<dbReference type="KEGG" id="ccb:Clocel_2767"/>
<keyword evidence="10" id="KW-1185">Reference proteome</keyword>
<evidence type="ECO:0000313" key="10">
    <source>
        <dbReference type="Proteomes" id="UP000002730"/>
    </source>
</evidence>
<evidence type="ECO:0000256" key="4">
    <source>
        <dbReference type="ARBA" id="ARBA00032089"/>
    </source>
</evidence>
<dbReference type="PIRSF" id="PIRSF038471">
    <property type="entry name" value="MreC"/>
    <property type="match status" value="1"/>
</dbReference>
<sequence>MKFFKNKLAVATVALSVAFLAAIGYSASQKQEISALNVVGNMLGHVNGFIYNAGTTVKDKVGSVSNFAETKKENEELRKEVLELQLKLGRYQTLKTENETLRQQLQYKDKRQEFDYIGCDVLSKGTAGTVETFIINKGSRDGLMKGLTVIAGEDLVGQITAVYDSYSEIQTIGSENIAVAAYTISTKNTAGATGSIEYSGILKGYKTNKLSEVKAKIEQVELKSPVEVGDVALTSGQGLVYPKDLRIGEVTSVEEDKGRAMKTIYIKPFLDFDNLQQLLVVIPKDPIPTEGNIQYKGK</sequence>
<dbReference type="PANTHER" id="PTHR34138:SF1">
    <property type="entry name" value="CELL SHAPE-DETERMINING PROTEIN MREC"/>
    <property type="match status" value="1"/>
</dbReference>
<evidence type="ECO:0000256" key="1">
    <source>
        <dbReference type="ARBA" id="ARBA00009369"/>
    </source>
</evidence>
<dbReference type="eggNOG" id="COG1792">
    <property type="taxonomic scope" value="Bacteria"/>
</dbReference>
<dbReference type="NCBIfam" id="NF010524">
    <property type="entry name" value="PRK13922.14-4"/>
    <property type="match status" value="1"/>
</dbReference>
<dbReference type="Gene3D" id="2.40.10.350">
    <property type="entry name" value="Rod shape-determining protein MreC, domain 2"/>
    <property type="match status" value="1"/>
</dbReference>
<keyword evidence="7" id="KW-0732">Signal</keyword>
<dbReference type="AlphaFoldDB" id="D9SS17"/>
<dbReference type="STRING" id="573061.Clocel_2767"/>
<dbReference type="OrthoDB" id="9792313at2"/>
<dbReference type="EMBL" id="CP002160">
    <property type="protein sequence ID" value="ADL52464.1"/>
    <property type="molecule type" value="Genomic_DNA"/>
</dbReference>
<dbReference type="HOGENOM" id="CLU_042663_1_2_9"/>
<dbReference type="PANTHER" id="PTHR34138">
    <property type="entry name" value="CELL SHAPE-DETERMINING PROTEIN MREC"/>
    <property type="match status" value="1"/>
</dbReference>
<evidence type="ECO:0000313" key="9">
    <source>
        <dbReference type="EMBL" id="ADL52464.1"/>
    </source>
</evidence>
<dbReference type="GO" id="GO:0008360">
    <property type="term" value="P:regulation of cell shape"/>
    <property type="evidence" value="ECO:0007669"/>
    <property type="project" value="UniProtKB-KW"/>
</dbReference>
<feature type="signal peptide" evidence="7">
    <location>
        <begin position="1"/>
        <end position="21"/>
    </location>
</feature>
<reference evidence="9 10" key="1">
    <citation type="submission" date="2010-08" db="EMBL/GenBank/DDBJ databases">
        <title>Complete sequence of Clostridium cellulovorans 743B.</title>
        <authorList>
            <consortium name="US DOE Joint Genome Institute"/>
            <person name="Lucas S."/>
            <person name="Copeland A."/>
            <person name="Lapidus A."/>
            <person name="Cheng J.-F."/>
            <person name="Bruce D."/>
            <person name="Goodwin L."/>
            <person name="Pitluck S."/>
            <person name="Chertkov O."/>
            <person name="Detter J.C."/>
            <person name="Han C."/>
            <person name="Tapia R."/>
            <person name="Land M."/>
            <person name="Hauser L."/>
            <person name="Chang Y.-J."/>
            <person name="Jeffries C."/>
            <person name="Kyrpides N."/>
            <person name="Ivanova N."/>
            <person name="Mikhailova N."/>
            <person name="Hemme C.L."/>
            <person name="Woyke T."/>
        </authorList>
    </citation>
    <scope>NUCLEOTIDE SEQUENCE [LARGE SCALE GENOMIC DNA]</scope>
    <source>
        <strain evidence="10">ATCC 35296 / DSM 3052 / OCM 3 / 743B</strain>
    </source>
</reference>
<comment type="similarity">
    <text evidence="1 5">Belongs to the MreC family.</text>
</comment>
<feature type="domain" description="Rod shape-determining protein MreC beta-barrel core" evidence="8">
    <location>
        <begin position="121"/>
        <end position="281"/>
    </location>
</feature>
<dbReference type="NCBIfam" id="TIGR00219">
    <property type="entry name" value="mreC"/>
    <property type="match status" value="1"/>
</dbReference>
<dbReference type="InterPro" id="IPR042177">
    <property type="entry name" value="Cell/Rod_1"/>
</dbReference>
<evidence type="ECO:0000256" key="6">
    <source>
        <dbReference type="SAM" id="Coils"/>
    </source>
</evidence>
<dbReference type="InterPro" id="IPR055342">
    <property type="entry name" value="MreC_beta-barrel_core"/>
</dbReference>
<keyword evidence="6" id="KW-0175">Coiled coil</keyword>
<dbReference type="RefSeq" id="WP_010076655.1">
    <property type="nucleotide sequence ID" value="NC_014393.1"/>
</dbReference>
<accession>D9SS17</accession>
<proteinExistence type="inferred from homology"/>
<feature type="coiled-coil region" evidence="6">
    <location>
        <begin position="65"/>
        <end position="94"/>
    </location>
</feature>
<comment type="function">
    <text evidence="5">Involved in formation and maintenance of cell shape.</text>
</comment>
<dbReference type="GO" id="GO:0005886">
    <property type="term" value="C:plasma membrane"/>
    <property type="evidence" value="ECO:0007669"/>
    <property type="project" value="TreeGrafter"/>
</dbReference>
<evidence type="ECO:0000256" key="2">
    <source>
        <dbReference type="ARBA" id="ARBA00013855"/>
    </source>
</evidence>
<feature type="chain" id="PRO_5038834558" description="Cell shape-determining protein MreC" evidence="7">
    <location>
        <begin position="22"/>
        <end position="298"/>
    </location>
</feature>
<dbReference type="InterPro" id="IPR007221">
    <property type="entry name" value="MreC"/>
</dbReference>
<evidence type="ECO:0000256" key="3">
    <source>
        <dbReference type="ARBA" id="ARBA00022960"/>
    </source>
</evidence>
<organism evidence="9 10">
    <name type="scientific">Clostridium cellulovorans (strain ATCC 35296 / DSM 3052 / OCM 3 / 743B)</name>
    <dbReference type="NCBI Taxonomy" id="573061"/>
    <lineage>
        <taxon>Bacteria</taxon>
        <taxon>Bacillati</taxon>
        <taxon>Bacillota</taxon>
        <taxon>Clostridia</taxon>
        <taxon>Eubacteriales</taxon>
        <taxon>Clostridiaceae</taxon>
        <taxon>Clostridium</taxon>
    </lineage>
</organism>
<gene>
    <name evidence="9" type="ordered locus">Clocel_2767</name>
</gene>
<dbReference type="Gene3D" id="2.40.10.340">
    <property type="entry name" value="Rod shape-determining protein MreC, domain 1"/>
    <property type="match status" value="1"/>
</dbReference>
<evidence type="ECO:0000256" key="5">
    <source>
        <dbReference type="PIRNR" id="PIRNR038471"/>
    </source>
</evidence>
<dbReference type="Pfam" id="PF04085">
    <property type="entry name" value="MreC"/>
    <property type="match status" value="1"/>
</dbReference>
<evidence type="ECO:0000256" key="7">
    <source>
        <dbReference type="SAM" id="SignalP"/>
    </source>
</evidence>
<dbReference type="InterPro" id="IPR042175">
    <property type="entry name" value="Cell/Rod_MreC_2"/>
</dbReference>